<keyword evidence="1" id="KW-0175">Coiled coil</keyword>
<gene>
    <name evidence="4" type="ORF">FCC1311_082592</name>
</gene>
<dbReference type="PROSITE" id="PS50011">
    <property type="entry name" value="PROTEIN_KINASE_DOM"/>
    <property type="match status" value="1"/>
</dbReference>
<feature type="compositionally biased region" description="Low complexity" evidence="2">
    <location>
        <begin position="628"/>
        <end position="641"/>
    </location>
</feature>
<keyword evidence="5" id="KW-1185">Reference proteome</keyword>
<dbReference type="GO" id="GO:0005524">
    <property type="term" value="F:ATP binding"/>
    <property type="evidence" value="ECO:0007669"/>
    <property type="project" value="InterPro"/>
</dbReference>
<dbReference type="InParanoid" id="A0A2R5GVT6"/>
<feature type="domain" description="Protein kinase" evidence="3">
    <location>
        <begin position="693"/>
        <end position="877"/>
    </location>
</feature>
<feature type="region of interest" description="Disordered" evidence="2">
    <location>
        <begin position="1"/>
        <end position="227"/>
    </location>
</feature>
<evidence type="ECO:0000259" key="3">
    <source>
        <dbReference type="PROSITE" id="PS50011"/>
    </source>
</evidence>
<feature type="compositionally biased region" description="Polar residues" evidence="2">
    <location>
        <begin position="63"/>
        <end position="76"/>
    </location>
</feature>
<dbReference type="Gene3D" id="1.10.510.10">
    <property type="entry name" value="Transferase(Phosphotransferase) domain 1"/>
    <property type="match status" value="1"/>
</dbReference>
<dbReference type="GO" id="GO:0004672">
    <property type="term" value="F:protein kinase activity"/>
    <property type="evidence" value="ECO:0007669"/>
    <property type="project" value="InterPro"/>
</dbReference>
<dbReference type="PANTHER" id="PTHR37171:SF1">
    <property type="entry name" value="SERINE_THREONINE-PROTEIN KINASE YRZF-RELATED"/>
    <property type="match status" value="1"/>
</dbReference>
<evidence type="ECO:0000313" key="4">
    <source>
        <dbReference type="EMBL" id="GBG32034.1"/>
    </source>
</evidence>
<feature type="compositionally biased region" description="Polar residues" evidence="2">
    <location>
        <begin position="122"/>
        <end position="132"/>
    </location>
</feature>
<dbReference type="AlphaFoldDB" id="A0A2R5GVT6"/>
<name>A0A2R5GVT6_9STRA</name>
<evidence type="ECO:0000256" key="1">
    <source>
        <dbReference type="SAM" id="Coils"/>
    </source>
</evidence>
<dbReference type="CDD" id="cd22265">
    <property type="entry name" value="UDM1_RNF168"/>
    <property type="match status" value="1"/>
</dbReference>
<dbReference type="EMBL" id="BEYU01000112">
    <property type="protein sequence ID" value="GBG32034.1"/>
    <property type="molecule type" value="Genomic_DNA"/>
</dbReference>
<dbReference type="InterPro" id="IPR000719">
    <property type="entry name" value="Prot_kinase_dom"/>
</dbReference>
<feature type="compositionally biased region" description="Basic and acidic residues" evidence="2">
    <location>
        <begin position="109"/>
        <end position="120"/>
    </location>
</feature>
<feature type="compositionally biased region" description="Low complexity" evidence="2">
    <location>
        <begin position="171"/>
        <end position="184"/>
    </location>
</feature>
<dbReference type="Proteomes" id="UP000241890">
    <property type="component" value="Unassembled WGS sequence"/>
</dbReference>
<dbReference type="PANTHER" id="PTHR37171">
    <property type="entry name" value="SERINE/THREONINE-PROTEIN KINASE YRZF-RELATED"/>
    <property type="match status" value="1"/>
</dbReference>
<evidence type="ECO:0000313" key="5">
    <source>
        <dbReference type="Proteomes" id="UP000241890"/>
    </source>
</evidence>
<dbReference type="InterPro" id="IPR011009">
    <property type="entry name" value="Kinase-like_dom_sf"/>
</dbReference>
<feature type="compositionally biased region" description="Basic residues" evidence="2">
    <location>
        <begin position="204"/>
        <end position="221"/>
    </location>
</feature>
<reference evidence="4 5" key="1">
    <citation type="submission" date="2017-12" db="EMBL/GenBank/DDBJ databases">
        <title>Sequencing, de novo assembly and annotation of complete genome of a new Thraustochytrid species, strain FCC1311.</title>
        <authorList>
            <person name="Sedici K."/>
            <person name="Godart F."/>
            <person name="Aiese Cigliano R."/>
            <person name="Sanseverino W."/>
            <person name="Barakat M."/>
            <person name="Ortet P."/>
            <person name="Marechal E."/>
            <person name="Cagnac O."/>
            <person name="Amato A."/>
        </authorList>
    </citation>
    <scope>NUCLEOTIDE SEQUENCE [LARGE SCALE GENOMIC DNA]</scope>
</reference>
<sequence>MVGRTDATAPGSLRGSPARATDSGANEGRRGAAADPKPRRSPRLKRAGAGAGAGRGRVLPSEMSGSAAKNNASNTEVCEEETKYAAWNSVEANLATTRPKKRCRSKNHRINDFVQEKPKEPSASSPTTSQEGCHTKDAFTMSTQGSQSNRVRSMSQKPPPPSPPRELDGVSSSESSSESSSDESSSNEDDDSGGVKDSDDFHVLRSRFTRQHKGKSPKSKRYSQDEMDEQMLEILKKRVAKAQEERLKAQEERLKAREERLKALESLAKAREERLKAEKELNSGPTWSTWMHVDQEFSVLSPQSSTATKAPRASKPQLIEKWDIGAIVNLGNGTENRGEYDCLNDIISRLQKHIGNACTLPYCNGYGSGVETLIGYSEQLIVRFWYSLDLAMRQPFRAAKVPGSDRLRYDASSVVDPSSDTSHKLDFEYSMPRPGQAKTKANITSGICLIVGEVKTTRSLNVDNYEELIELVHEREKNTNDKETNKAIACPVTQLCNYMDIKNCKYGILSNHKVTFFVKKVSSTTVLISESFKPITARDREELDTSSKKGKKPKDDFALGNVAMADKYDGGGINGHPPFSLLQATSVFVAIAMKDFLDSEKEENSAGKAPQMSAARGGTAKRTKRYASSQGGKSSTKSSKSVFDGRLRPRRTRLQDSNAGGAGALLANASTMSPSLFSGQVEIDIETEQHLLTPVLSSVGAGYKSVSVKSLASGEVEQRCFAKALPLHLGMTKSIRGDAERAARQAIDNEAELLLGRAAPLQGKVLPRVIFFGTTTDGLESTYLITRHEGDSLSSRDGSQRALQLGVRKIRRRLHRLLNMLHKAGLAHGDVALRNIVINNDNVLHFIDIGMGSEDPSSQDMEYEHAELDRALDKLEL</sequence>
<feature type="compositionally biased region" description="Polar residues" evidence="2">
    <location>
        <begin position="140"/>
        <end position="156"/>
    </location>
</feature>
<organism evidence="4 5">
    <name type="scientific">Hondaea fermentalgiana</name>
    <dbReference type="NCBI Taxonomy" id="2315210"/>
    <lineage>
        <taxon>Eukaryota</taxon>
        <taxon>Sar</taxon>
        <taxon>Stramenopiles</taxon>
        <taxon>Bigyra</taxon>
        <taxon>Labyrinthulomycetes</taxon>
        <taxon>Thraustochytrida</taxon>
        <taxon>Thraustochytriidae</taxon>
        <taxon>Hondaea</taxon>
    </lineage>
</organism>
<feature type="coiled-coil region" evidence="1">
    <location>
        <begin position="232"/>
        <end position="281"/>
    </location>
</feature>
<feature type="compositionally biased region" description="Basic residues" evidence="2">
    <location>
        <begin position="98"/>
        <end position="108"/>
    </location>
</feature>
<feature type="region of interest" description="Disordered" evidence="2">
    <location>
        <begin position="602"/>
        <end position="660"/>
    </location>
</feature>
<accession>A0A2R5GVT6</accession>
<feature type="compositionally biased region" description="Basic and acidic residues" evidence="2">
    <location>
        <begin position="193"/>
        <end position="203"/>
    </location>
</feature>
<proteinExistence type="predicted"/>
<evidence type="ECO:0000256" key="2">
    <source>
        <dbReference type="SAM" id="MobiDB-lite"/>
    </source>
</evidence>
<comment type="caution">
    <text evidence="4">The sequence shown here is derived from an EMBL/GenBank/DDBJ whole genome shotgun (WGS) entry which is preliminary data.</text>
</comment>
<dbReference type="OrthoDB" id="2144408at2759"/>
<protein>
    <recommendedName>
        <fullName evidence="3">Protein kinase domain-containing protein</fullName>
    </recommendedName>
</protein>
<dbReference type="SUPFAM" id="SSF56112">
    <property type="entry name" value="Protein kinase-like (PK-like)"/>
    <property type="match status" value="1"/>
</dbReference>
<dbReference type="InterPro" id="IPR052396">
    <property type="entry name" value="Meiotic_Drive_Suppr_Kinase"/>
</dbReference>
<feature type="compositionally biased region" description="Basic and acidic residues" evidence="2">
    <location>
        <begin position="27"/>
        <end position="38"/>
    </location>
</feature>